<dbReference type="Pfam" id="PF01471">
    <property type="entry name" value="PG_binding_1"/>
    <property type="match status" value="1"/>
</dbReference>
<keyword evidence="7" id="KW-1185">Reference proteome</keyword>
<organism evidence="6 7">
    <name type="scientific">Entotheonella factor</name>
    <dbReference type="NCBI Taxonomy" id="1429438"/>
    <lineage>
        <taxon>Bacteria</taxon>
        <taxon>Pseudomonadati</taxon>
        <taxon>Nitrospinota/Tectimicrobiota group</taxon>
        <taxon>Candidatus Tectimicrobiota</taxon>
        <taxon>Candidatus Entotheonellia</taxon>
        <taxon>Candidatus Entotheonellales</taxon>
        <taxon>Candidatus Entotheonellaceae</taxon>
        <taxon>Candidatus Entotheonella</taxon>
    </lineage>
</organism>
<dbReference type="Gene3D" id="1.10.101.10">
    <property type="entry name" value="PGBD-like superfamily/PGBD"/>
    <property type="match status" value="1"/>
</dbReference>
<dbReference type="PATRIC" id="fig|1429438.4.peg.4947"/>
<dbReference type="InterPro" id="IPR036365">
    <property type="entry name" value="PGBD-like_sf"/>
</dbReference>
<evidence type="ECO:0000256" key="2">
    <source>
        <dbReference type="ARBA" id="ARBA00022737"/>
    </source>
</evidence>
<dbReference type="SUPFAM" id="SSF50978">
    <property type="entry name" value="WD40 repeat-like"/>
    <property type="match status" value="2"/>
</dbReference>
<keyword evidence="2" id="KW-0677">Repeat</keyword>
<dbReference type="InterPro" id="IPR036322">
    <property type="entry name" value="WD40_repeat_dom_sf"/>
</dbReference>
<protein>
    <recommendedName>
        <fullName evidence="5">Peptidoglycan binding-like domain-containing protein</fullName>
    </recommendedName>
</protein>
<dbReference type="AlphaFoldDB" id="W4LH14"/>
<dbReference type="InterPro" id="IPR036366">
    <property type="entry name" value="PGBDSf"/>
</dbReference>
<evidence type="ECO:0000313" key="7">
    <source>
        <dbReference type="Proteomes" id="UP000019141"/>
    </source>
</evidence>
<dbReference type="PANTHER" id="PTHR19879:SF9">
    <property type="entry name" value="TRANSCRIPTION INITIATION FACTOR TFIID SUBUNIT 5"/>
    <property type="match status" value="1"/>
</dbReference>
<dbReference type="PROSITE" id="PS50082">
    <property type="entry name" value="WD_REPEATS_2"/>
    <property type="match status" value="1"/>
</dbReference>
<dbReference type="PANTHER" id="PTHR19879">
    <property type="entry name" value="TRANSCRIPTION INITIATION FACTOR TFIID"/>
    <property type="match status" value="1"/>
</dbReference>
<dbReference type="SUPFAM" id="SSF47090">
    <property type="entry name" value="PGBD-like"/>
    <property type="match status" value="1"/>
</dbReference>
<keyword evidence="1 3" id="KW-0853">WD repeat</keyword>
<accession>W4LH14</accession>
<evidence type="ECO:0000256" key="1">
    <source>
        <dbReference type="ARBA" id="ARBA00022574"/>
    </source>
</evidence>
<dbReference type="PROSITE" id="PS50294">
    <property type="entry name" value="WD_REPEATS_REGION"/>
    <property type="match status" value="1"/>
</dbReference>
<gene>
    <name evidence="6" type="ORF">ETSY1_25890</name>
</gene>
<dbReference type="Pfam" id="PF00400">
    <property type="entry name" value="WD40"/>
    <property type="match status" value="1"/>
</dbReference>
<dbReference type="SMART" id="SM00320">
    <property type="entry name" value="WD40"/>
    <property type="match status" value="6"/>
</dbReference>
<feature type="repeat" description="WD" evidence="3">
    <location>
        <begin position="43"/>
        <end position="84"/>
    </location>
</feature>
<dbReference type="InterPro" id="IPR015943">
    <property type="entry name" value="WD40/YVTN_repeat-like_dom_sf"/>
</dbReference>
<dbReference type="HOGENOM" id="CLU_009283_0_0_7"/>
<feature type="domain" description="Peptidoglycan binding-like" evidence="5">
    <location>
        <begin position="408"/>
        <end position="463"/>
    </location>
</feature>
<sequence length="755" mass="82904">MRFTSRLIRHLIVFWVGFALSMSFVSPLRAGEPPVTPFLRIETGMHTAPIRRIGVDAANRYLVTASHDKTLRVWELATGKLLSTLRVPIGMGDEGKLYAVAISPDGETVAGTGWTGLDWDGEASIYLFNRVSSRLIRRIGGLPNTIRHLTYSKDGRYLAATLGGANGVRIFRTSDYQLAAQDMDYEDGSYWADFDRRSRLVTVSGDGFVRLYDNRFDLIAKARAPGGTQPFSASFSPDGSKIAIGFVDSTKVNVLSGEDLRLLYSPDSQEVTNGHIVIVAWSTDGRFLYAGGRYYNSSGYPILKWDRSGRGDVIELAAADNTVLHILPLNNGGLVYGTTDPAFGVFNRMDHKVIDIRADNADFRNNVNGFLISHDGTTVQFGFESRGKRPAQFSIEQRALTPITSDSSEDLATIQRRLADQGFDPGPVDGLMGPRTKKAIRRFQRQNGLTVSGKISDRLKQALGLPQLTAPITQRPGLEITNWYDQNSPTLNGEALALDNGDLSRSLAIAPTGQHFLLGTEWSLRLFDRQGTQQWRIAAPGVAWDVNITGDGRLAVAAFGDGTIRWFQLTDGKELLAFFPHKDGKRWVVWTPEGFFDASEGGEALIGYHLNQGQDQAAEFVGVEQLYDLFYRPDLIAKRLEGGHEDAIQTALAKIGDVRQVLASGLPPTVELLGGAEVKHNSRHYTLNHAVIDRGGGIGRIVYRINGVEVSNATERRPGPKTPGRTLRKPPKPPPKGSEAPDAEAGAKRDSHHRL</sequence>
<dbReference type="InterPro" id="IPR019775">
    <property type="entry name" value="WD40_repeat_CS"/>
</dbReference>
<evidence type="ECO:0000256" key="3">
    <source>
        <dbReference type="PROSITE-ProRule" id="PRU00221"/>
    </source>
</evidence>
<evidence type="ECO:0000313" key="6">
    <source>
        <dbReference type="EMBL" id="ETW96631.1"/>
    </source>
</evidence>
<evidence type="ECO:0000256" key="4">
    <source>
        <dbReference type="SAM" id="MobiDB-lite"/>
    </source>
</evidence>
<name>W4LH14_ENTF1</name>
<proteinExistence type="predicted"/>
<dbReference type="Gene3D" id="2.130.10.10">
    <property type="entry name" value="YVTN repeat-like/Quinoprotein amine dehydrogenase"/>
    <property type="match status" value="3"/>
</dbReference>
<evidence type="ECO:0000259" key="5">
    <source>
        <dbReference type="Pfam" id="PF01471"/>
    </source>
</evidence>
<dbReference type="InterPro" id="IPR001680">
    <property type="entry name" value="WD40_rpt"/>
</dbReference>
<dbReference type="Proteomes" id="UP000019141">
    <property type="component" value="Unassembled WGS sequence"/>
</dbReference>
<comment type="caution">
    <text evidence="6">The sequence shown here is derived from an EMBL/GenBank/DDBJ whole genome shotgun (WGS) entry which is preliminary data.</text>
</comment>
<dbReference type="InterPro" id="IPR002477">
    <property type="entry name" value="Peptidoglycan-bd-like"/>
</dbReference>
<reference evidence="6 7" key="1">
    <citation type="journal article" date="2014" name="Nature">
        <title>An environmental bacterial taxon with a large and distinct metabolic repertoire.</title>
        <authorList>
            <person name="Wilson M.C."/>
            <person name="Mori T."/>
            <person name="Ruckert C."/>
            <person name="Uria A.R."/>
            <person name="Helf M.J."/>
            <person name="Takada K."/>
            <person name="Gernert C."/>
            <person name="Steffens U.A."/>
            <person name="Heycke N."/>
            <person name="Schmitt S."/>
            <person name="Rinke C."/>
            <person name="Helfrich E.J."/>
            <person name="Brachmann A.O."/>
            <person name="Gurgui C."/>
            <person name="Wakimoto T."/>
            <person name="Kracht M."/>
            <person name="Crusemann M."/>
            <person name="Hentschel U."/>
            <person name="Abe I."/>
            <person name="Matsunaga S."/>
            <person name="Kalinowski J."/>
            <person name="Takeyama H."/>
            <person name="Piel J."/>
        </authorList>
    </citation>
    <scope>NUCLEOTIDE SEQUENCE [LARGE SCALE GENOMIC DNA]</scope>
    <source>
        <strain evidence="7">TSY1</strain>
    </source>
</reference>
<dbReference type="EMBL" id="AZHW01000763">
    <property type="protein sequence ID" value="ETW96631.1"/>
    <property type="molecule type" value="Genomic_DNA"/>
</dbReference>
<feature type="region of interest" description="Disordered" evidence="4">
    <location>
        <begin position="712"/>
        <end position="755"/>
    </location>
</feature>
<dbReference type="PROSITE" id="PS00678">
    <property type="entry name" value="WD_REPEATS_1"/>
    <property type="match status" value="1"/>
</dbReference>